<keyword evidence="2" id="KW-0808">Transferase</keyword>
<keyword evidence="2" id="KW-0489">Methyltransferase</keyword>
<dbReference type="InterPro" id="IPR029063">
    <property type="entry name" value="SAM-dependent_MTases_sf"/>
</dbReference>
<dbReference type="CDD" id="cd02440">
    <property type="entry name" value="AdoMet_MTases"/>
    <property type="match status" value="1"/>
</dbReference>
<proteinExistence type="predicted"/>
<dbReference type="Gene3D" id="3.40.50.150">
    <property type="entry name" value="Vaccinia Virus protein VP39"/>
    <property type="match status" value="1"/>
</dbReference>
<sequence>MKWSGTRPVSYLYTYACHEDEAELCALELRTLLGADARDGWLESPADVDSSRSPFVKQRIDVLCEAASLQELGELAGTLELDGGSFKVVFVKAGYHAAYEDQRAMERELGARIRGRADMRQPDWLLGFACTGEGRWVLGPCRQNEAVWLKHSRKPHNYSTALSTRVARAVANLAVPQPAGVRAVDPCCGIGTVLIEALSMGIDIVGSDINPLAVRGARSNLAHFGRPDVVRVADIGDVSGRYDAAVLDLPYNLCSVISPEEQLRLLGNVRRLADRAVIVSTEPVETLAGQAGFAVLDRCVVRKGSFSRHIVICR</sequence>
<organism evidence="2 3">
    <name type="scientific">Paenibacillus tyrfis</name>
    <dbReference type="NCBI Taxonomy" id="1501230"/>
    <lineage>
        <taxon>Bacteria</taxon>
        <taxon>Bacillati</taxon>
        <taxon>Bacillota</taxon>
        <taxon>Bacilli</taxon>
        <taxon>Bacillales</taxon>
        <taxon>Paenibacillaceae</taxon>
        <taxon>Paenibacillus</taxon>
    </lineage>
</organism>
<dbReference type="SUPFAM" id="SSF53335">
    <property type="entry name" value="S-adenosyl-L-methionine-dependent methyltransferases"/>
    <property type="match status" value="1"/>
</dbReference>
<dbReference type="PANTHER" id="PTHR14911">
    <property type="entry name" value="THUMP DOMAIN-CONTAINING"/>
    <property type="match status" value="1"/>
</dbReference>
<keyword evidence="3" id="KW-1185">Reference proteome</keyword>
<dbReference type="OrthoDB" id="9791556at2"/>
<evidence type="ECO:0000259" key="1">
    <source>
        <dbReference type="Pfam" id="PF01170"/>
    </source>
</evidence>
<dbReference type="GO" id="GO:0030488">
    <property type="term" value="P:tRNA methylation"/>
    <property type="evidence" value="ECO:0007669"/>
    <property type="project" value="TreeGrafter"/>
</dbReference>
<comment type="caution">
    <text evidence="2">The sequence shown here is derived from an EMBL/GenBank/DDBJ whole genome shotgun (WGS) entry which is preliminary data.</text>
</comment>
<evidence type="ECO:0000313" key="3">
    <source>
        <dbReference type="Proteomes" id="UP000028123"/>
    </source>
</evidence>
<accession>A0A081P328</accession>
<dbReference type="eggNOG" id="COG1041">
    <property type="taxonomic scope" value="Bacteria"/>
</dbReference>
<protein>
    <submittedName>
        <fullName evidence="2">RNA methyltransferase</fullName>
    </submittedName>
</protein>
<dbReference type="GO" id="GO:0016423">
    <property type="term" value="F:tRNA (guanine) methyltransferase activity"/>
    <property type="evidence" value="ECO:0007669"/>
    <property type="project" value="TreeGrafter"/>
</dbReference>
<reference evidence="2 3" key="1">
    <citation type="submission" date="2014-06" db="EMBL/GenBank/DDBJ databases">
        <title>Draft genome sequence of Paenibacillus sp. MSt1.</title>
        <authorList>
            <person name="Aw Y.K."/>
            <person name="Ong K.S."/>
            <person name="Gan H.M."/>
            <person name="Lee S.M."/>
        </authorList>
    </citation>
    <scope>NUCLEOTIDE SEQUENCE [LARGE SCALE GENOMIC DNA]</scope>
    <source>
        <strain evidence="2 3">MSt1</strain>
    </source>
</reference>
<dbReference type="Proteomes" id="UP000028123">
    <property type="component" value="Unassembled WGS sequence"/>
</dbReference>
<evidence type="ECO:0000313" key="2">
    <source>
        <dbReference type="EMBL" id="KEQ25101.1"/>
    </source>
</evidence>
<dbReference type="Pfam" id="PF01170">
    <property type="entry name" value="UPF0020"/>
    <property type="match status" value="1"/>
</dbReference>
<dbReference type="PANTHER" id="PTHR14911:SF13">
    <property type="entry name" value="TRNA (GUANINE(6)-N2)-METHYLTRANSFERASE THUMP3"/>
    <property type="match status" value="1"/>
</dbReference>
<dbReference type="AlphaFoldDB" id="A0A081P328"/>
<dbReference type="EMBL" id="JNVM01000012">
    <property type="protein sequence ID" value="KEQ25101.1"/>
    <property type="molecule type" value="Genomic_DNA"/>
</dbReference>
<gene>
    <name evidence="2" type="ORF">ET33_05270</name>
</gene>
<dbReference type="InterPro" id="IPR000241">
    <property type="entry name" value="RlmKL-like_Mtase"/>
</dbReference>
<feature type="domain" description="Ribosomal RNA large subunit methyltransferase K/L-like methyltransferase" evidence="1">
    <location>
        <begin position="153"/>
        <end position="251"/>
    </location>
</feature>
<name>A0A081P328_9BACL</name>
<dbReference type="RefSeq" id="WP_036683585.1">
    <property type="nucleotide sequence ID" value="NZ_JNVM01000012.1"/>
</dbReference>